<dbReference type="SUPFAM" id="SSF49879">
    <property type="entry name" value="SMAD/FHA domain"/>
    <property type="match status" value="1"/>
</dbReference>
<evidence type="ECO:0000259" key="9">
    <source>
        <dbReference type="PROSITE" id="PS51076"/>
    </source>
</evidence>
<dbReference type="GO" id="GO:0000981">
    <property type="term" value="F:DNA-binding transcription factor activity, RNA polymerase II-specific"/>
    <property type="evidence" value="ECO:0007669"/>
    <property type="project" value="TreeGrafter"/>
</dbReference>
<keyword evidence="5 7" id="KW-0804">Transcription</keyword>
<reference evidence="11" key="2">
    <citation type="submission" date="2020-10" db="UniProtKB">
        <authorList>
            <consortium name="WormBaseParasite"/>
        </authorList>
    </citation>
    <scope>IDENTIFICATION</scope>
</reference>
<dbReference type="InterPro" id="IPR036578">
    <property type="entry name" value="SMAD_MH1_sf"/>
</dbReference>
<dbReference type="GO" id="GO:0046872">
    <property type="term" value="F:metal ion binding"/>
    <property type="evidence" value="ECO:0007669"/>
    <property type="project" value="UniProtKB-KW"/>
</dbReference>
<dbReference type="InterPro" id="IPR013790">
    <property type="entry name" value="Dwarfin"/>
</dbReference>
<dbReference type="GO" id="GO:0030509">
    <property type="term" value="P:BMP signaling pathway"/>
    <property type="evidence" value="ECO:0007669"/>
    <property type="project" value="TreeGrafter"/>
</dbReference>
<keyword evidence="3" id="KW-0862">Zinc</keyword>
<dbReference type="GO" id="GO:0009653">
    <property type="term" value="P:anatomical structure morphogenesis"/>
    <property type="evidence" value="ECO:0007669"/>
    <property type="project" value="TreeGrafter"/>
</dbReference>
<evidence type="ECO:0000256" key="2">
    <source>
        <dbReference type="ARBA" id="ARBA00022723"/>
    </source>
</evidence>
<dbReference type="GO" id="GO:0070411">
    <property type="term" value="F:I-SMAD binding"/>
    <property type="evidence" value="ECO:0007669"/>
    <property type="project" value="TreeGrafter"/>
</dbReference>
<dbReference type="InterPro" id="IPR017855">
    <property type="entry name" value="SMAD-like_dom_sf"/>
</dbReference>
<feature type="domain" description="MH2" evidence="9">
    <location>
        <begin position="255"/>
        <end position="447"/>
    </location>
</feature>
<dbReference type="Proteomes" id="UP000492821">
    <property type="component" value="Unassembled WGS sequence"/>
</dbReference>
<dbReference type="PANTHER" id="PTHR13703:SF65">
    <property type="entry name" value="DWARFIN SMA-3"/>
    <property type="match status" value="1"/>
</dbReference>
<evidence type="ECO:0000313" key="10">
    <source>
        <dbReference type="Proteomes" id="UP000492821"/>
    </source>
</evidence>
<comment type="similarity">
    <text evidence="1 7">Belongs to the dwarfin/SMAD family.</text>
</comment>
<accession>A0A7E4V1D6</accession>
<dbReference type="GO" id="GO:0009791">
    <property type="term" value="P:post-embryonic development"/>
    <property type="evidence" value="ECO:0007669"/>
    <property type="project" value="UniProtKB-ARBA"/>
</dbReference>
<dbReference type="InterPro" id="IPR013019">
    <property type="entry name" value="MAD_homology_MH1"/>
</dbReference>
<dbReference type="GO" id="GO:0051239">
    <property type="term" value="P:regulation of multicellular organismal process"/>
    <property type="evidence" value="ECO:0007669"/>
    <property type="project" value="UniProtKB-ARBA"/>
</dbReference>
<dbReference type="GO" id="GO:0000978">
    <property type="term" value="F:RNA polymerase II cis-regulatory region sequence-specific DNA binding"/>
    <property type="evidence" value="ECO:0007669"/>
    <property type="project" value="TreeGrafter"/>
</dbReference>
<evidence type="ECO:0000259" key="8">
    <source>
        <dbReference type="PROSITE" id="PS51075"/>
    </source>
</evidence>
<dbReference type="Pfam" id="PF03166">
    <property type="entry name" value="MH2"/>
    <property type="match status" value="1"/>
</dbReference>
<evidence type="ECO:0000256" key="7">
    <source>
        <dbReference type="RuleBase" id="RU361195"/>
    </source>
</evidence>
<sequence>MNIFSFSSSDPAVKSLLAYTVGNEEEKWTIRAVETLVKKLRKKNGVNGTVEDLKHALENPVQASKCVTIPRSIDGRLQVSHRKGLPHVIYCQLWRWPNVQSHHELRAIPTCHFPYDKGSEQICINPYHYTRVEQHMGPMILSAPSSYYNRGSPLGGGVSPSSSGSESEYSMNPMSYNMAIPPGSMLNQGGLGSLGYRGSPEGVGSSYMYHRLTGSISPSALSDDAEDVTRKLSCSSVQTIPPELRITDTVDSNVWCTISYYELNSRIGEPFKVSGSEVTVDGFTDPNTGSNRICLGLLSNVNRNHLTEKTRCHIGRGVKFVCDENAVTVTNLSQTNFFVQSSNANIRDKRLRATVCRVVSDEKMVVFDFNYFNKMLEIAKDYESAYELHKMCFIRMSFVKGWGQHYNRQEVTSTPCWIEMQLHRPLTEVDRVITRVSPSDAIKTNSR</sequence>
<keyword evidence="10" id="KW-1185">Reference proteome</keyword>
<dbReference type="PROSITE" id="PS51075">
    <property type="entry name" value="MH1"/>
    <property type="match status" value="1"/>
</dbReference>
<feature type="domain" description="MH1" evidence="8">
    <location>
        <begin position="11"/>
        <end position="138"/>
    </location>
</feature>
<dbReference type="GO" id="GO:0030154">
    <property type="term" value="P:cell differentiation"/>
    <property type="evidence" value="ECO:0007669"/>
    <property type="project" value="TreeGrafter"/>
</dbReference>
<dbReference type="GO" id="GO:0050793">
    <property type="term" value="P:regulation of developmental process"/>
    <property type="evidence" value="ECO:0007669"/>
    <property type="project" value="UniProtKB-ARBA"/>
</dbReference>
<dbReference type="InterPro" id="IPR001132">
    <property type="entry name" value="SMAD_dom_Dwarfin-type"/>
</dbReference>
<keyword evidence="2" id="KW-0479">Metal-binding</keyword>
<organism evidence="10 11">
    <name type="scientific">Panagrellus redivivus</name>
    <name type="common">Microworm</name>
    <dbReference type="NCBI Taxonomy" id="6233"/>
    <lineage>
        <taxon>Eukaryota</taxon>
        <taxon>Metazoa</taxon>
        <taxon>Ecdysozoa</taxon>
        <taxon>Nematoda</taxon>
        <taxon>Chromadorea</taxon>
        <taxon>Rhabditida</taxon>
        <taxon>Tylenchina</taxon>
        <taxon>Panagrolaimomorpha</taxon>
        <taxon>Panagrolaimoidea</taxon>
        <taxon>Panagrolaimidae</taxon>
        <taxon>Panagrellus</taxon>
    </lineage>
</organism>
<dbReference type="Gene3D" id="2.60.200.10">
    <property type="match status" value="1"/>
</dbReference>
<reference evidence="10" key="1">
    <citation type="journal article" date="2013" name="Genetics">
        <title>The draft genome and transcriptome of Panagrellus redivivus are shaped by the harsh demands of a free-living lifestyle.</title>
        <authorList>
            <person name="Srinivasan J."/>
            <person name="Dillman A.R."/>
            <person name="Macchietto M.G."/>
            <person name="Heikkinen L."/>
            <person name="Lakso M."/>
            <person name="Fracchia K.M."/>
            <person name="Antoshechkin I."/>
            <person name="Mortazavi A."/>
            <person name="Wong G."/>
            <person name="Sternberg P.W."/>
        </authorList>
    </citation>
    <scope>NUCLEOTIDE SEQUENCE [LARGE SCALE GENOMIC DNA]</scope>
    <source>
        <strain evidence="10">MT8872</strain>
    </source>
</reference>
<evidence type="ECO:0000256" key="3">
    <source>
        <dbReference type="ARBA" id="ARBA00022833"/>
    </source>
</evidence>
<keyword evidence="6 7" id="KW-0539">Nucleus</keyword>
<dbReference type="PANTHER" id="PTHR13703">
    <property type="entry name" value="SMAD"/>
    <property type="match status" value="1"/>
</dbReference>
<dbReference type="GO" id="GO:0060395">
    <property type="term" value="P:SMAD protein signal transduction"/>
    <property type="evidence" value="ECO:0007669"/>
    <property type="project" value="TreeGrafter"/>
</dbReference>
<evidence type="ECO:0000256" key="4">
    <source>
        <dbReference type="ARBA" id="ARBA00023015"/>
    </source>
</evidence>
<dbReference type="Pfam" id="PF03165">
    <property type="entry name" value="MH1"/>
    <property type="match status" value="1"/>
</dbReference>
<keyword evidence="4 7" id="KW-0805">Transcription regulation</keyword>
<evidence type="ECO:0000256" key="1">
    <source>
        <dbReference type="ARBA" id="ARBA00005545"/>
    </source>
</evidence>
<name>A0A7E4V1D6_PANRE</name>
<evidence type="ECO:0000313" key="11">
    <source>
        <dbReference type="WBParaSite" id="Pan_g15427.t1"/>
    </source>
</evidence>
<evidence type="ECO:0000256" key="5">
    <source>
        <dbReference type="ARBA" id="ARBA00023163"/>
    </source>
</evidence>
<dbReference type="WBParaSite" id="Pan_g15427.t1">
    <property type="protein sequence ID" value="Pan_g15427.t1"/>
    <property type="gene ID" value="Pan_g15427"/>
</dbReference>
<evidence type="ECO:0000256" key="6">
    <source>
        <dbReference type="ARBA" id="ARBA00023242"/>
    </source>
</evidence>
<dbReference type="GO" id="GO:0005737">
    <property type="term" value="C:cytoplasm"/>
    <property type="evidence" value="ECO:0007669"/>
    <property type="project" value="UniProtKB-SubCell"/>
</dbReference>
<dbReference type="InterPro" id="IPR003619">
    <property type="entry name" value="MAD_homology1_Dwarfin-type"/>
</dbReference>
<keyword evidence="7" id="KW-0963">Cytoplasm</keyword>
<comment type="subcellular location">
    <subcellularLocation>
        <location evidence="7">Cytoplasm</location>
    </subcellularLocation>
    <subcellularLocation>
        <location evidence="7">Nucleus</location>
    </subcellularLocation>
</comment>
<dbReference type="InterPro" id="IPR008984">
    <property type="entry name" value="SMAD_FHA_dom_sf"/>
</dbReference>
<proteinExistence type="inferred from homology"/>
<dbReference type="SMART" id="SM00524">
    <property type="entry name" value="DWB"/>
    <property type="match status" value="1"/>
</dbReference>
<dbReference type="SUPFAM" id="SSF56366">
    <property type="entry name" value="SMAD MH1 domain"/>
    <property type="match status" value="1"/>
</dbReference>
<dbReference type="SMART" id="SM00523">
    <property type="entry name" value="DWA"/>
    <property type="match status" value="1"/>
</dbReference>
<dbReference type="GO" id="GO:0071144">
    <property type="term" value="C:heteromeric SMAD protein complex"/>
    <property type="evidence" value="ECO:0007669"/>
    <property type="project" value="TreeGrafter"/>
</dbReference>
<protein>
    <recommendedName>
        <fullName evidence="7">Mothers against decapentaplegic homolog</fullName>
        <shortName evidence="7">MAD homolog</shortName>
        <shortName evidence="7">Mothers against DPP homolog</shortName>
    </recommendedName>
    <alternativeName>
        <fullName evidence="7">SMAD family member</fullName>
    </alternativeName>
</protein>
<dbReference type="Gene3D" id="3.90.520.10">
    <property type="entry name" value="SMAD MH1 domain"/>
    <property type="match status" value="1"/>
</dbReference>
<dbReference type="AlphaFoldDB" id="A0A7E4V1D6"/>
<dbReference type="PROSITE" id="PS51076">
    <property type="entry name" value="MH2"/>
    <property type="match status" value="1"/>
</dbReference>